<sequence>MSGLRRATAKPAGAPTLGRRTARRSTPWWRADLPARSTSREPPRAARGAPPQPARGPTHGQRSSSLEHPMAGDGPPCAASVEGEANGRGRTSLHGPCAASADLPGAPHAVVLGLQPSWPAASTAPRRRHRGRPARETGLVTSPNIQDTVIISNVQATKHNLKLARLELIKKPNTSG</sequence>
<organism evidence="2 3">
    <name type="scientific">Panicum virgatum</name>
    <name type="common">Blackwell switchgrass</name>
    <dbReference type="NCBI Taxonomy" id="38727"/>
    <lineage>
        <taxon>Eukaryota</taxon>
        <taxon>Viridiplantae</taxon>
        <taxon>Streptophyta</taxon>
        <taxon>Embryophyta</taxon>
        <taxon>Tracheophyta</taxon>
        <taxon>Spermatophyta</taxon>
        <taxon>Magnoliopsida</taxon>
        <taxon>Liliopsida</taxon>
        <taxon>Poales</taxon>
        <taxon>Poaceae</taxon>
        <taxon>PACMAD clade</taxon>
        <taxon>Panicoideae</taxon>
        <taxon>Panicodae</taxon>
        <taxon>Paniceae</taxon>
        <taxon>Panicinae</taxon>
        <taxon>Panicum</taxon>
        <taxon>Panicum sect. Hiantes</taxon>
    </lineage>
</organism>
<protein>
    <submittedName>
        <fullName evidence="2">Uncharacterized protein</fullName>
    </submittedName>
</protein>
<dbReference type="Proteomes" id="UP000823388">
    <property type="component" value="Chromosome 7K"/>
</dbReference>
<accession>A0A8T0QC75</accession>
<dbReference type="EMBL" id="CM029049">
    <property type="protein sequence ID" value="KAG2570818.1"/>
    <property type="molecule type" value="Genomic_DNA"/>
</dbReference>
<evidence type="ECO:0000313" key="2">
    <source>
        <dbReference type="EMBL" id="KAG2570818.1"/>
    </source>
</evidence>
<feature type="region of interest" description="Disordered" evidence="1">
    <location>
        <begin position="1"/>
        <end position="101"/>
    </location>
</feature>
<gene>
    <name evidence="2" type="ORF">PVAP13_7KG100109</name>
</gene>
<comment type="caution">
    <text evidence="2">The sequence shown here is derived from an EMBL/GenBank/DDBJ whole genome shotgun (WGS) entry which is preliminary data.</text>
</comment>
<reference evidence="2" key="1">
    <citation type="submission" date="2020-05" db="EMBL/GenBank/DDBJ databases">
        <title>WGS assembly of Panicum virgatum.</title>
        <authorList>
            <person name="Lovell J.T."/>
            <person name="Jenkins J."/>
            <person name="Shu S."/>
            <person name="Juenger T.E."/>
            <person name="Schmutz J."/>
        </authorList>
    </citation>
    <scope>NUCLEOTIDE SEQUENCE</scope>
    <source>
        <strain evidence="2">AP13</strain>
    </source>
</reference>
<proteinExistence type="predicted"/>
<keyword evidence="3" id="KW-1185">Reference proteome</keyword>
<feature type="region of interest" description="Disordered" evidence="1">
    <location>
        <begin position="117"/>
        <end position="139"/>
    </location>
</feature>
<name>A0A8T0QC75_PANVG</name>
<evidence type="ECO:0000256" key="1">
    <source>
        <dbReference type="SAM" id="MobiDB-lite"/>
    </source>
</evidence>
<dbReference type="AlphaFoldDB" id="A0A8T0QC75"/>
<evidence type="ECO:0000313" key="3">
    <source>
        <dbReference type="Proteomes" id="UP000823388"/>
    </source>
</evidence>